<dbReference type="Proteomes" id="UP000221653">
    <property type="component" value="Unassembled WGS sequence"/>
</dbReference>
<comment type="cofactor">
    <cofactor evidence="1 8">
        <name>FAD</name>
        <dbReference type="ChEBI" id="CHEBI:57692"/>
    </cofactor>
</comment>
<evidence type="ECO:0000256" key="1">
    <source>
        <dbReference type="ARBA" id="ARBA00001974"/>
    </source>
</evidence>
<keyword evidence="4 8" id="KW-0285">Flavoprotein</keyword>
<evidence type="ECO:0000256" key="4">
    <source>
        <dbReference type="ARBA" id="ARBA00022630"/>
    </source>
</evidence>
<comment type="caution">
    <text evidence="9">The sequence shown here is derived from an EMBL/GenBank/DDBJ whole genome shotgun (WGS) entry which is preliminary data.</text>
</comment>
<dbReference type="Pfam" id="PF02219">
    <property type="entry name" value="MTHFR"/>
    <property type="match status" value="1"/>
</dbReference>
<keyword evidence="6 8" id="KW-0560">Oxidoreductase</keyword>
<evidence type="ECO:0000256" key="7">
    <source>
        <dbReference type="ARBA" id="ARBA00048628"/>
    </source>
</evidence>
<protein>
    <recommendedName>
        <fullName evidence="8">Methylenetetrahydrofolate reductase</fullName>
    </recommendedName>
</protein>
<dbReference type="PANTHER" id="PTHR45754:SF3">
    <property type="entry name" value="METHYLENETETRAHYDROFOLATE REDUCTASE (NADPH)"/>
    <property type="match status" value="1"/>
</dbReference>
<dbReference type="PANTHER" id="PTHR45754">
    <property type="entry name" value="METHYLENETETRAHYDROFOLATE REDUCTASE"/>
    <property type="match status" value="1"/>
</dbReference>
<dbReference type="GO" id="GO:0005829">
    <property type="term" value="C:cytosol"/>
    <property type="evidence" value="ECO:0007669"/>
    <property type="project" value="TreeGrafter"/>
</dbReference>
<evidence type="ECO:0000313" key="10">
    <source>
        <dbReference type="Proteomes" id="UP000221653"/>
    </source>
</evidence>
<dbReference type="GO" id="GO:0071949">
    <property type="term" value="F:FAD binding"/>
    <property type="evidence" value="ECO:0007669"/>
    <property type="project" value="TreeGrafter"/>
</dbReference>
<dbReference type="CDD" id="cd00537">
    <property type="entry name" value="MTHFR"/>
    <property type="match status" value="1"/>
</dbReference>
<dbReference type="AlphaFoldDB" id="A0A2A9DN30"/>
<reference evidence="9 10" key="1">
    <citation type="submission" date="2017-10" db="EMBL/GenBank/DDBJ databases">
        <title>Sequencing the genomes of 1000 actinobacteria strains.</title>
        <authorList>
            <person name="Klenk H.-P."/>
        </authorList>
    </citation>
    <scope>NUCLEOTIDE SEQUENCE [LARGE SCALE GENOMIC DNA]</scope>
    <source>
        <strain evidence="9 10">DSM 20688</strain>
    </source>
</reference>
<dbReference type="STRING" id="1724.GCA_001044175_01724"/>
<gene>
    <name evidence="9" type="ORF">ATK06_1253</name>
</gene>
<keyword evidence="5 8" id="KW-0274">FAD</keyword>
<comment type="similarity">
    <text evidence="3 8">Belongs to the methylenetetrahydrofolate reductase family.</text>
</comment>
<name>A0A2A9DN30_9CORY</name>
<evidence type="ECO:0000313" key="9">
    <source>
        <dbReference type="EMBL" id="PFG28157.1"/>
    </source>
</evidence>
<keyword evidence="10" id="KW-1185">Reference proteome</keyword>
<dbReference type="EMBL" id="PDJF01000001">
    <property type="protein sequence ID" value="PFG28157.1"/>
    <property type="molecule type" value="Genomic_DNA"/>
</dbReference>
<dbReference type="GO" id="GO:0009086">
    <property type="term" value="P:methionine biosynthetic process"/>
    <property type="evidence" value="ECO:0007669"/>
    <property type="project" value="TreeGrafter"/>
</dbReference>
<comment type="pathway">
    <text evidence="2 8">One-carbon metabolism; tetrahydrofolate interconversion.</text>
</comment>
<dbReference type="GO" id="GO:0035999">
    <property type="term" value="P:tetrahydrofolate interconversion"/>
    <property type="evidence" value="ECO:0007669"/>
    <property type="project" value="UniProtKB-UniPathway"/>
</dbReference>
<accession>A0A2A9DN30</accession>
<organism evidence="9 10">
    <name type="scientific">Corynebacterium renale</name>
    <dbReference type="NCBI Taxonomy" id="1724"/>
    <lineage>
        <taxon>Bacteria</taxon>
        <taxon>Bacillati</taxon>
        <taxon>Actinomycetota</taxon>
        <taxon>Actinomycetes</taxon>
        <taxon>Mycobacteriales</taxon>
        <taxon>Corynebacteriaceae</taxon>
        <taxon>Corynebacterium</taxon>
    </lineage>
</organism>
<comment type="catalytic activity">
    <reaction evidence="7">
        <text>(6S)-5-methyl-5,6,7,8-tetrahydrofolate + NAD(+) = (6R)-5,10-methylene-5,6,7,8-tetrahydrofolate + NADH + H(+)</text>
        <dbReference type="Rhea" id="RHEA:19821"/>
        <dbReference type="ChEBI" id="CHEBI:15378"/>
        <dbReference type="ChEBI" id="CHEBI:15636"/>
        <dbReference type="ChEBI" id="CHEBI:18608"/>
        <dbReference type="ChEBI" id="CHEBI:57540"/>
        <dbReference type="ChEBI" id="CHEBI:57945"/>
        <dbReference type="EC" id="1.5.1.54"/>
    </reaction>
    <physiologicalReaction direction="right-to-left" evidence="7">
        <dbReference type="Rhea" id="RHEA:19823"/>
    </physiologicalReaction>
</comment>
<dbReference type="SUPFAM" id="SSF51730">
    <property type="entry name" value="FAD-linked oxidoreductase"/>
    <property type="match status" value="1"/>
</dbReference>
<evidence type="ECO:0000256" key="2">
    <source>
        <dbReference type="ARBA" id="ARBA00004777"/>
    </source>
</evidence>
<dbReference type="Gene3D" id="3.20.20.220">
    <property type="match status" value="1"/>
</dbReference>
<proteinExistence type="inferred from homology"/>
<dbReference type="UniPathway" id="UPA00193"/>
<dbReference type="GO" id="GO:0106312">
    <property type="term" value="F:methylenetetrahydrofolate reductase (NADH) activity"/>
    <property type="evidence" value="ECO:0007669"/>
    <property type="project" value="UniProtKB-EC"/>
</dbReference>
<evidence type="ECO:0000256" key="3">
    <source>
        <dbReference type="ARBA" id="ARBA00006743"/>
    </source>
</evidence>
<dbReference type="InterPro" id="IPR029041">
    <property type="entry name" value="FAD-linked_oxidoreductase-like"/>
</dbReference>
<evidence type="ECO:0000256" key="5">
    <source>
        <dbReference type="ARBA" id="ARBA00022827"/>
    </source>
</evidence>
<evidence type="ECO:0000256" key="8">
    <source>
        <dbReference type="RuleBase" id="RU003862"/>
    </source>
</evidence>
<dbReference type="InterPro" id="IPR003171">
    <property type="entry name" value="Mehydrof_redctse-like"/>
</dbReference>
<sequence>MCATALAASDKIAGDSAIFSRQAMNTQKWARLALSFEVIPPRNPDDRSKMDHVVETLTAYNPDYIAVTSSLRSRWLEGTSALVKHLTEHSRVRPLAHLACTAGTEAEIRDGVQELIDAGVRGFLALRGDLPEGLDRLPEGYLQHATDLVASIRELESEQACRFAGGNLAVGVACYPAGHAESENWEEDIRILKLKQDTGADFAITQMYFDVEQFARMLTDARAAGVTIPLIPGIMPVTSLARAEKMAQLSGFELPSHIRAALEAAGPENEYEVGMELTAQLAAQSLAAGAGGLHIYTHNHVDVTVDLLDRITT</sequence>
<evidence type="ECO:0000256" key="6">
    <source>
        <dbReference type="ARBA" id="ARBA00023002"/>
    </source>
</evidence>